<evidence type="ECO:0000259" key="7">
    <source>
        <dbReference type="Pfam" id="PF25756"/>
    </source>
</evidence>
<dbReference type="EMBL" id="LUCH01003394">
    <property type="protein sequence ID" value="KAF5400191.1"/>
    <property type="molecule type" value="Genomic_DNA"/>
</dbReference>
<comment type="similarity">
    <text evidence="3">Belongs to the Integrator subunit 8 family.</text>
</comment>
<dbReference type="PANTHER" id="PTHR13350:SF1">
    <property type="entry name" value="INTEGRATOR COMPLEX SUBUNIT 8"/>
    <property type="match status" value="1"/>
</dbReference>
<dbReference type="Pfam" id="PF25756">
    <property type="entry name" value="TPR_INTS8"/>
    <property type="match status" value="2"/>
</dbReference>
<dbReference type="OrthoDB" id="64340at2759"/>
<feature type="compositionally biased region" description="Polar residues" evidence="6">
    <location>
        <begin position="1427"/>
        <end position="1449"/>
    </location>
</feature>
<keyword evidence="4" id="KW-0158">Chromosome</keyword>
<feature type="compositionally biased region" description="Basic and acidic residues" evidence="6">
    <location>
        <begin position="1229"/>
        <end position="1253"/>
    </location>
</feature>
<evidence type="ECO:0000256" key="2">
    <source>
        <dbReference type="ARBA" id="ARBA00004286"/>
    </source>
</evidence>
<dbReference type="GO" id="GO:0005694">
    <property type="term" value="C:chromosome"/>
    <property type="evidence" value="ECO:0007669"/>
    <property type="project" value="UniProtKB-SubCell"/>
</dbReference>
<dbReference type="InterPro" id="IPR057980">
    <property type="entry name" value="TPR_INTS8"/>
</dbReference>
<feature type="region of interest" description="Disordered" evidence="6">
    <location>
        <begin position="53"/>
        <end position="74"/>
    </location>
</feature>
<evidence type="ECO:0000256" key="3">
    <source>
        <dbReference type="ARBA" id="ARBA00007147"/>
    </source>
</evidence>
<organism evidence="8 9">
    <name type="scientific">Paragonimus heterotremus</name>
    <dbReference type="NCBI Taxonomy" id="100268"/>
    <lineage>
        <taxon>Eukaryota</taxon>
        <taxon>Metazoa</taxon>
        <taxon>Spiralia</taxon>
        <taxon>Lophotrochozoa</taxon>
        <taxon>Platyhelminthes</taxon>
        <taxon>Trematoda</taxon>
        <taxon>Digenea</taxon>
        <taxon>Plagiorchiida</taxon>
        <taxon>Troglotremata</taxon>
        <taxon>Troglotrematidae</taxon>
        <taxon>Paragonimus</taxon>
    </lineage>
</organism>
<dbReference type="GO" id="GO:0032039">
    <property type="term" value="C:integrator complex"/>
    <property type="evidence" value="ECO:0007669"/>
    <property type="project" value="TreeGrafter"/>
</dbReference>
<reference evidence="8" key="1">
    <citation type="submission" date="2019-05" db="EMBL/GenBank/DDBJ databases">
        <title>Annotation for the trematode Paragonimus heterotremus.</title>
        <authorList>
            <person name="Choi Y.-J."/>
        </authorList>
    </citation>
    <scope>NUCLEOTIDE SEQUENCE</scope>
    <source>
        <strain evidence="8">LC</strain>
    </source>
</reference>
<evidence type="ECO:0000256" key="4">
    <source>
        <dbReference type="ARBA" id="ARBA00022454"/>
    </source>
</evidence>
<accession>A0A8J4WH11</accession>
<keyword evidence="5" id="KW-0539">Nucleus</keyword>
<feature type="compositionally biased region" description="Polar residues" evidence="6">
    <location>
        <begin position="722"/>
        <end position="735"/>
    </location>
</feature>
<proteinExistence type="inferred from homology"/>
<comment type="caution">
    <text evidence="8">The sequence shown here is derived from an EMBL/GenBank/DDBJ whole genome shotgun (WGS) entry which is preliminary data.</text>
</comment>
<feature type="domain" description="INTS8 TPR repeats" evidence="7">
    <location>
        <begin position="1466"/>
        <end position="1540"/>
    </location>
</feature>
<evidence type="ECO:0000256" key="5">
    <source>
        <dbReference type="ARBA" id="ARBA00023242"/>
    </source>
</evidence>
<name>A0A8J4WH11_9TREM</name>
<evidence type="ECO:0000313" key="8">
    <source>
        <dbReference type="EMBL" id="KAF5400191.1"/>
    </source>
</evidence>
<feature type="domain" description="INTS8 TPR repeats" evidence="7">
    <location>
        <begin position="1292"/>
        <end position="1401"/>
    </location>
</feature>
<dbReference type="GO" id="GO:0034472">
    <property type="term" value="P:snRNA 3'-end processing"/>
    <property type="evidence" value="ECO:0007669"/>
    <property type="project" value="InterPro"/>
</dbReference>
<dbReference type="Proteomes" id="UP000748531">
    <property type="component" value="Unassembled WGS sequence"/>
</dbReference>
<feature type="region of interest" description="Disordered" evidence="6">
    <location>
        <begin position="1225"/>
        <end position="1269"/>
    </location>
</feature>
<feature type="region of interest" description="Disordered" evidence="6">
    <location>
        <begin position="715"/>
        <end position="736"/>
    </location>
</feature>
<sequence length="1542" mass="171374">MSTVSVNADRNWLYYLVRPTHLLLEVDTLTVAQKLALLKQFLSQAEITDRKSLTNTANRNDGSNELDSSTQKSTSDSQMFDLEIDASSVYRKSKILNALALQLAAVFKFNLNLFSVTYEFPVRLLARLYRVLVNVTAKNSPILQPLFDQAVDKENIFIINPYTRFTWHTLYPTTIYAVMSYHIWCLQVSLLSSMLPQPFRNLTPVVAGLSEVPDTAFFNDNRVEVGVILDRVEESVSQLTSILQQLDALRICRPFPAAFPLVGPGLPPALGAPAYVKSEDAGEDGISSRDEEVLPKPYVTLSLNFVLGRHAFQKQLFEQAEGLLDSCLSLMLTNKYEHVEEVGVTRDLLEVYLRACRSYKLNGTAESLPVANLHPYSFVESFCSRMERDLAEKEESLSIFWQESLTDQWKPGSQAAIHPAVMGESEPVVPTLEDHLIQLLMEDLHLEDNKKPSDLIVPIDQSLRDRLQHVCLKRFLKECESLLVCSPQHSRHRKQSKLEKGTHAIRKCILVACQHLYTKVLICNAIAGLVSASFDASSRLVVLLLTTKPVTILDRDDIDVTSVSPVDSLFGSEFLLDCLLCLLKVLRDHHTDWARNRSLFVFQFVTFLVQQGMAMFGDRIPRETSSDYDLLRRGFSRLMNMLNSHELLNLLPPDCQSFVRSVAVAFVSIVDPLCKDESVKDVDAPRQPNEYFGLCGLAHELEAKARCSDSTETIARRDSRWSDQPPSNEHPFNTSKDVDMRSLSIPAYESHLPLSLVYSSTPSGRLLSQSEDLWSDSSSLIHNCSSVHLLLTSRTPVDVNTSVRLLLQTMSASRILELNAAWLPALRRLFSLGLPSGPSGVVALEDNPIDLLLPNRDHNTATLCVILVQLTKASISLQLQQTPDFGHVRSLLLASLNGLASLTGPHLSGRSSESFKLLRAAIHHELLLHELLGVLNPISDFDLYPFSEGTESSAVIQKSPARRFHFNELSRRAKLCLFQAAGLYSNASDLESKMSTSFTPGLSTQLVSAASCFLLMNHEHYFLLPTAKQNKSATSGLPRGALPSRGMYLSPLELIRALLRLHRAATSVESHRTKNSNPIDRKNEPQAASLQRSPASSLISSINNLWNLIIFGCLVPELTSVDQKAHDGVSGSTMDPKNGRSQIQLSTLLLVAQSLAHSGQSFHCGSHPSPDSRWKVSEGSSRKPPISLCLLNCLISCLTHVTRAVSPSICLPKLINSTEETTIFNTVEETARQKSESTKSEADSEPEKPSEHRSVRRKRSRWDPISAEESARGQTISSIELGAAPSTDFLLFSNLWPTEIPLNCKLPSEVVCNLMHEVLNTALTTQPDRIDWLLLRAELEFVREQYRYALLTYLEICALATNSFIRPIPSFICCEHFVSRLVHTCRTLDLFAESVILCQLVPGGSLIGLGLQLIAKRLDSTLESTPSFAESNGVSNENKPGVKPTQTTKRTVEKPRGACGGTLTTVTLDCLDNYIDYIWDVRLLETLSQNALVQGALALHAKFNAHISIPELNSGNPVHVLSNSAQARSLEFLSLMADKYLT</sequence>
<keyword evidence="9" id="KW-1185">Reference proteome</keyword>
<feature type="compositionally biased region" description="Polar residues" evidence="6">
    <location>
        <begin position="53"/>
        <end position="66"/>
    </location>
</feature>
<dbReference type="PANTHER" id="PTHR13350">
    <property type="entry name" value="INTEGRATOR COMPLEX SUBUNIT 8"/>
    <property type="match status" value="1"/>
</dbReference>
<dbReference type="InterPro" id="IPR038751">
    <property type="entry name" value="INTS8"/>
</dbReference>
<feature type="region of interest" description="Disordered" evidence="6">
    <location>
        <begin position="1427"/>
        <end position="1454"/>
    </location>
</feature>
<feature type="region of interest" description="Disordered" evidence="6">
    <location>
        <begin position="1069"/>
        <end position="1092"/>
    </location>
</feature>
<evidence type="ECO:0000313" key="9">
    <source>
        <dbReference type="Proteomes" id="UP000748531"/>
    </source>
</evidence>
<protein>
    <recommendedName>
        <fullName evidence="7">INTS8 TPR repeats domain-containing protein</fullName>
    </recommendedName>
</protein>
<feature type="region of interest" description="Disordered" evidence="6">
    <location>
        <begin position="1161"/>
        <end position="1181"/>
    </location>
</feature>
<gene>
    <name evidence="8" type="ORF">PHET_06342</name>
</gene>
<evidence type="ECO:0000256" key="6">
    <source>
        <dbReference type="SAM" id="MobiDB-lite"/>
    </source>
</evidence>
<evidence type="ECO:0000256" key="1">
    <source>
        <dbReference type="ARBA" id="ARBA00004123"/>
    </source>
</evidence>
<comment type="subcellular location">
    <subcellularLocation>
        <location evidence="2">Chromosome</location>
    </subcellularLocation>
    <subcellularLocation>
        <location evidence="1">Nucleus</location>
    </subcellularLocation>
</comment>